<evidence type="ECO:0000313" key="3">
    <source>
        <dbReference type="Proteomes" id="UP000010467"/>
    </source>
</evidence>
<feature type="compositionally biased region" description="Basic and acidic residues" evidence="1">
    <location>
        <begin position="113"/>
        <end position="122"/>
    </location>
</feature>
<organism evidence="2 3">
    <name type="scientific">Deinococcus peraridilitoris (strain DSM 19664 / LMG 22246 / CIP 109416 / KR-200)</name>
    <dbReference type="NCBI Taxonomy" id="937777"/>
    <lineage>
        <taxon>Bacteria</taxon>
        <taxon>Thermotogati</taxon>
        <taxon>Deinococcota</taxon>
        <taxon>Deinococci</taxon>
        <taxon>Deinococcales</taxon>
        <taxon>Deinococcaceae</taxon>
        <taxon>Deinococcus</taxon>
    </lineage>
</organism>
<gene>
    <name evidence="2" type="ordered locus">Deipe_2714</name>
</gene>
<evidence type="ECO:0000256" key="1">
    <source>
        <dbReference type="SAM" id="MobiDB-lite"/>
    </source>
</evidence>
<dbReference type="OrthoDB" id="70800at2"/>
<feature type="region of interest" description="Disordered" evidence="1">
    <location>
        <begin position="113"/>
        <end position="142"/>
    </location>
</feature>
<accession>L0A428</accession>
<proteinExistence type="predicted"/>
<dbReference type="EMBL" id="CP003382">
    <property type="protein sequence ID" value="AFZ68179.1"/>
    <property type="molecule type" value="Genomic_DNA"/>
</dbReference>
<dbReference type="AlphaFoldDB" id="L0A428"/>
<dbReference type="HOGENOM" id="CLU_1812605_0_0_0"/>
<evidence type="ECO:0000313" key="2">
    <source>
        <dbReference type="EMBL" id="AFZ68179.1"/>
    </source>
</evidence>
<dbReference type="KEGG" id="dpd:Deipe_2714"/>
<name>L0A428_DEIPD</name>
<reference evidence="3" key="1">
    <citation type="submission" date="2012-03" db="EMBL/GenBank/DDBJ databases">
        <title>Complete sequence of chromosome of Deinococcus peraridilitoris DSM 19664.</title>
        <authorList>
            <person name="Lucas S."/>
            <person name="Copeland A."/>
            <person name="Lapidus A."/>
            <person name="Glavina del Rio T."/>
            <person name="Dalin E."/>
            <person name="Tice H."/>
            <person name="Bruce D."/>
            <person name="Goodwin L."/>
            <person name="Pitluck S."/>
            <person name="Peters L."/>
            <person name="Mikhailova N."/>
            <person name="Lu M."/>
            <person name="Kyrpides N."/>
            <person name="Mavromatis K."/>
            <person name="Ivanova N."/>
            <person name="Brettin T."/>
            <person name="Detter J.C."/>
            <person name="Han C."/>
            <person name="Larimer F."/>
            <person name="Land M."/>
            <person name="Hauser L."/>
            <person name="Markowitz V."/>
            <person name="Cheng J.-F."/>
            <person name="Hugenholtz P."/>
            <person name="Woyke T."/>
            <person name="Wu D."/>
            <person name="Pukall R."/>
            <person name="Steenblock K."/>
            <person name="Brambilla E."/>
            <person name="Klenk H.-P."/>
            <person name="Eisen J.A."/>
        </authorList>
    </citation>
    <scope>NUCLEOTIDE SEQUENCE [LARGE SCALE GENOMIC DNA]</scope>
    <source>
        <strain evidence="3">DSM 19664 / LMG 22246 / CIP 109416 / KR-200</strain>
    </source>
</reference>
<sequence length="142" mass="15449">MDFATLHPENKALNLLESAITLFPDFGPELRGWVQQLIGTIARPVPVPPSIEKLGEAPGNGAALMEHETFLLARALCIYRERVYPGGVASPQDFGGAARDDLESAMSRFEERLARSKPKVELENAPDTGDYVDGEDPDASRA</sequence>
<dbReference type="RefSeq" id="WP_015236481.1">
    <property type="nucleotide sequence ID" value="NC_019793.1"/>
</dbReference>
<dbReference type="Proteomes" id="UP000010467">
    <property type="component" value="Chromosome"/>
</dbReference>
<keyword evidence="3" id="KW-1185">Reference proteome</keyword>
<protein>
    <submittedName>
        <fullName evidence="2">Uncharacterized protein</fullName>
    </submittedName>
</protein>
<feature type="compositionally biased region" description="Acidic residues" evidence="1">
    <location>
        <begin position="130"/>
        <end position="142"/>
    </location>
</feature>
<dbReference type="PATRIC" id="fig|937777.3.peg.2728"/>